<name>A0A7R7ZMM7_ASPCH</name>
<dbReference type="InterPro" id="IPR027417">
    <property type="entry name" value="P-loop_NTPase"/>
</dbReference>
<evidence type="ECO:0000256" key="1">
    <source>
        <dbReference type="ARBA" id="ARBA00022741"/>
    </source>
</evidence>
<dbReference type="GO" id="GO:0003697">
    <property type="term" value="F:single-stranded DNA binding"/>
    <property type="evidence" value="ECO:0007669"/>
    <property type="project" value="TreeGrafter"/>
</dbReference>
<dbReference type="Pfam" id="PF08423">
    <property type="entry name" value="Rad51"/>
    <property type="match status" value="1"/>
</dbReference>
<evidence type="ECO:0000313" key="5">
    <source>
        <dbReference type="EMBL" id="BCR86357.1"/>
    </source>
</evidence>
<dbReference type="Gene3D" id="3.40.50.300">
    <property type="entry name" value="P-loop containing nucleotide triphosphate hydrolases"/>
    <property type="match status" value="1"/>
</dbReference>
<dbReference type="PROSITE" id="PS50162">
    <property type="entry name" value="RECA_2"/>
    <property type="match status" value="1"/>
</dbReference>
<dbReference type="EMBL" id="AP024418">
    <property type="protein sequence ID" value="BCR86357.1"/>
    <property type="molecule type" value="Genomic_DNA"/>
</dbReference>
<feature type="compositionally biased region" description="Low complexity" evidence="3">
    <location>
        <begin position="341"/>
        <end position="354"/>
    </location>
</feature>
<feature type="region of interest" description="Disordered" evidence="3">
    <location>
        <begin position="338"/>
        <end position="367"/>
    </location>
</feature>
<dbReference type="GO" id="GO:0042148">
    <property type="term" value="P:DNA strand invasion"/>
    <property type="evidence" value="ECO:0007669"/>
    <property type="project" value="TreeGrafter"/>
</dbReference>
<accession>A0A7R7ZMM7</accession>
<dbReference type="SUPFAM" id="SSF52540">
    <property type="entry name" value="P-loop containing nucleoside triphosphate hydrolases"/>
    <property type="match status" value="1"/>
</dbReference>
<dbReference type="InterPro" id="IPR003593">
    <property type="entry name" value="AAA+_ATPase"/>
</dbReference>
<dbReference type="KEGG" id="ache:ACHE_30344A"/>
<dbReference type="GO" id="GO:0000730">
    <property type="term" value="P:DNA recombinase assembly"/>
    <property type="evidence" value="ECO:0007669"/>
    <property type="project" value="TreeGrafter"/>
</dbReference>
<evidence type="ECO:0000256" key="3">
    <source>
        <dbReference type="SAM" id="MobiDB-lite"/>
    </source>
</evidence>
<dbReference type="GO" id="GO:0140664">
    <property type="term" value="F:ATP-dependent DNA damage sensor activity"/>
    <property type="evidence" value="ECO:0007669"/>
    <property type="project" value="InterPro"/>
</dbReference>
<evidence type="ECO:0000259" key="4">
    <source>
        <dbReference type="PROSITE" id="PS50162"/>
    </source>
</evidence>
<dbReference type="PANTHER" id="PTHR22942:SF66">
    <property type="entry name" value="RE19845P"/>
    <property type="match status" value="1"/>
</dbReference>
<dbReference type="SMART" id="SM00382">
    <property type="entry name" value="AAA"/>
    <property type="match status" value="1"/>
</dbReference>
<feature type="domain" description="RecA family profile 1" evidence="4">
    <location>
        <begin position="103"/>
        <end position="282"/>
    </location>
</feature>
<dbReference type="AlphaFoldDB" id="A0A7R7ZMM7"/>
<feature type="region of interest" description="Disordered" evidence="3">
    <location>
        <begin position="438"/>
        <end position="511"/>
    </location>
</feature>
<gene>
    <name evidence="5" type="ORF">ACHE_30344A</name>
</gene>
<dbReference type="GO" id="GO:0006312">
    <property type="term" value="P:mitotic recombination"/>
    <property type="evidence" value="ECO:0007669"/>
    <property type="project" value="TreeGrafter"/>
</dbReference>
<sequence>MDLLSILPSFPTKPYTHILPPLERNNINTVDLITLDTLEIAKRAHVPPADVRRLSAQIVDALHHDVGFERDIAPEEPESTQSLSLNNDAAIVPGVLNRLDLSQWGMVSTLDPAMDGLLEGGIPAGYVTEVTGESGSGKTQFLLSLLLAVQLSSPKGLNKRAIYISTEAPLATPRLSQYLNSNPYLSTLPPNQRPSLQNVLAINAMDLESQDHILNYQLPVAIARYNVGLVVIDSITANFRAEHSSHDVNSLSTRSGELAKLGHMLRNLAAKEDIAIVVANQVSDRFDPIDNANPYIASRIPATAAPQPTPDSPMPKNRLVPGSGAESNIDLLQVQIQNQHPPSSSPALPSSPFPLEEDPQFDGSYLVGNPVRNETLSLIHQQRFFTGWGDSPSSSLSQRQAPKTPALGFVWTTQIACRIALKKDESGLAFDQDYGDGYMSTQGHRQGTSQSQSQDEAQLSTDKPDPFSTAKTVRDNPEANITANPKQERPLEQTSTPKPPPSIPSAPAPKPMERTIKRTMKLVFAPWTAGSTIGEDTTATVQDEVEFEIWMGGLRSVGSQPES</sequence>
<dbReference type="InterPro" id="IPR020588">
    <property type="entry name" value="RecA_ATP-bd"/>
</dbReference>
<proteinExistence type="predicted"/>
<dbReference type="GO" id="GO:0003690">
    <property type="term" value="F:double-stranded DNA binding"/>
    <property type="evidence" value="ECO:0007669"/>
    <property type="project" value="TreeGrafter"/>
</dbReference>
<dbReference type="GeneID" id="66980716"/>
<reference evidence="5" key="2">
    <citation type="submission" date="2021-02" db="EMBL/GenBank/DDBJ databases">
        <title>Aspergillus chevalieri M1 genome sequence.</title>
        <authorList>
            <person name="Kadooka C."/>
            <person name="Mori K."/>
            <person name="Futagami T."/>
        </authorList>
    </citation>
    <scope>NUCLEOTIDE SEQUENCE</scope>
    <source>
        <strain evidence="5">M1</strain>
    </source>
</reference>
<dbReference type="RefSeq" id="XP_043134879.1">
    <property type="nucleotide sequence ID" value="XM_043276951.1"/>
</dbReference>
<keyword evidence="6" id="KW-1185">Reference proteome</keyword>
<keyword evidence="2" id="KW-0067">ATP-binding</keyword>
<keyword evidence="1" id="KW-0547">Nucleotide-binding</keyword>
<organism evidence="5 6">
    <name type="scientific">Aspergillus chevalieri</name>
    <name type="common">Eurotium chevalieri</name>
    <dbReference type="NCBI Taxonomy" id="182096"/>
    <lineage>
        <taxon>Eukaryota</taxon>
        <taxon>Fungi</taxon>
        <taxon>Dikarya</taxon>
        <taxon>Ascomycota</taxon>
        <taxon>Pezizomycotina</taxon>
        <taxon>Eurotiomycetes</taxon>
        <taxon>Eurotiomycetidae</taxon>
        <taxon>Eurotiales</taxon>
        <taxon>Aspergillaceae</taxon>
        <taxon>Aspergillus</taxon>
        <taxon>Aspergillus subgen. Aspergillus</taxon>
    </lineage>
</organism>
<dbReference type="GO" id="GO:0005524">
    <property type="term" value="F:ATP binding"/>
    <property type="evidence" value="ECO:0007669"/>
    <property type="project" value="UniProtKB-KW"/>
</dbReference>
<reference evidence="5" key="1">
    <citation type="submission" date="2021-01" db="EMBL/GenBank/DDBJ databases">
        <authorList>
            <consortium name="Aspergillus chevalieri M1 genome sequencing consortium"/>
            <person name="Kazuki M."/>
            <person name="Futagami T."/>
        </authorList>
    </citation>
    <scope>NUCLEOTIDE SEQUENCE</scope>
    <source>
        <strain evidence="5">M1</strain>
    </source>
</reference>
<feature type="region of interest" description="Disordered" evidence="3">
    <location>
        <begin position="302"/>
        <end position="324"/>
    </location>
</feature>
<protein>
    <recommendedName>
        <fullName evidence="4">RecA family profile 1 domain-containing protein</fullName>
    </recommendedName>
</protein>
<dbReference type="GO" id="GO:0000150">
    <property type="term" value="F:DNA strand exchange activity"/>
    <property type="evidence" value="ECO:0007669"/>
    <property type="project" value="TreeGrafter"/>
</dbReference>
<feature type="compositionally biased region" description="Polar residues" evidence="3">
    <location>
        <begin position="439"/>
        <end position="461"/>
    </location>
</feature>
<dbReference type="GO" id="GO:0061982">
    <property type="term" value="P:meiosis I cell cycle process"/>
    <property type="evidence" value="ECO:0007669"/>
    <property type="project" value="UniProtKB-ARBA"/>
</dbReference>
<dbReference type="Proteomes" id="UP000637239">
    <property type="component" value="Chromosome 3"/>
</dbReference>
<feature type="compositionally biased region" description="Pro residues" evidence="3">
    <location>
        <begin position="497"/>
        <end position="510"/>
    </location>
</feature>
<dbReference type="InterPro" id="IPR013632">
    <property type="entry name" value="Rad51_C"/>
</dbReference>
<evidence type="ECO:0000256" key="2">
    <source>
        <dbReference type="ARBA" id="ARBA00022840"/>
    </source>
</evidence>
<evidence type="ECO:0000313" key="6">
    <source>
        <dbReference type="Proteomes" id="UP000637239"/>
    </source>
</evidence>
<dbReference type="PANTHER" id="PTHR22942">
    <property type="entry name" value="RECA/RAD51/RADA DNA STRAND-PAIRING FAMILY MEMBER"/>
    <property type="match status" value="1"/>
</dbReference>